<evidence type="ECO:0000313" key="9">
    <source>
        <dbReference type="EMBL" id="EFE44471.1"/>
    </source>
</evidence>
<dbReference type="GO" id="GO:0005096">
    <property type="term" value="F:GTPase activator activity"/>
    <property type="evidence" value="ECO:0007669"/>
    <property type="project" value="UniProtKB-KW"/>
</dbReference>
<keyword evidence="1 5" id="KW-0479">Metal-binding</keyword>
<evidence type="ECO:0000256" key="6">
    <source>
        <dbReference type="SAM" id="MobiDB-lite"/>
    </source>
</evidence>
<dbReference type="GO" id="GO:0005768">
    <property type="term" value="C:endosome"/>
    <property type="evidence" value="ECO:0007669"/>
    <property type="project" value="TreeGrafter"/>
</dbReference>
<feature type="compositionally biased region" description="Polar residues" evidence="6">
    <location>
        <begin position="612"/>
        <end position="651"/>
    </location>
</feature>
<sequence>MGNVQSHCKSSIPSALYLRDQRKFSISSLVVTNRSGAVLLVISPNGYPASQISAKRDAGDNTPIEFIQDPDPPFNPLNNSQGPSFILRLTNEDELHFCFTFVIRQEKGTAAPKPTTVNGVSSALPSGIDNTVKSLTFAYAANAKDLDNLVTHEFHADPNIQNNNENVRHIGTFNTGGSPSVQFDWSWKWKPPVKIEEKCGGWRNCCSFLDYDERSNRLNTLAWFQYWVQGPPRPSTSPSFESTGFELAVPQRNRQVSSHSNVSRTSDPNESNDELAPAAPTVEYQDCFRRFTAHNSNNAVQNVQPSTSALGGPKVDVTCHHPGEDMCAVDDGPLFRATMKSLEQKTGNLRTRMKKLLKKAEVAYHARISCHDAIYNFIKTLGDTAKANAPAIQPALDHYFNRAGRELLAAERLDAEYMHEFVVKPLSRFYHVDMKQADAKKKEFDDESRDYYAYASKYLGQRQDSLKEKKRVESDSKYQMKRRKFELSRFDYSSFMQDLTGGKREQELLASLTQFAVCQANAHISTSRGVEAFLPHLDALVDEVNKVDKEFKTQRTEREEKRRLLENSSKKYIEPDTAQNPGPSPPTPGGNSTTNNNATSYTSDSDLGHADGTNSTFRGYSGNTSGRSNSPNGGATVPTGSNTGPVSSTQNRFKGFRDLEERDSTSKAATEGANGQQKKEGLLWALSRPGSHMDPKGINKQAWHKYVSFSPFFNVPIFRISNAIDRFWIVLDQGKLSEYSNWKQKLDLHMDPIDLRMASVREARNAERRFCFEVITPQFKRIYQATSEQDMGNWITAINNALQSAVEGRVSTPRTKQTTPKEKLSGRTIGSALTGKSVSPSNSNNMGRRTTVGARPGYMRSGSHGYDDDPAKLLQTIRAADEGNTWCADCCSTSKVEWVSINLGIVLCIECSGIHRSLGTHISKVRSLTLDIHSFSNDIVEILLQVGNRISNMVWEAQLSPGVKPGPTATREQRLKFITAKYSERAFVRVVSPESPEYNSPVETLFNAIEMNDIQGVLYAIALGVNVNAIDTNRKTNALTAALDSADPAPAISPPASPSLGRQRPFIPSRSSSASAIAKPFPIAELLVQNGAIMPSKLPTSPLSESAQLYLTQRNVRSSRLDGGGSSTGDTLSALPTIRGLEGNGSSMPAVDSKERERLHKRGSAGARFAGKVSAFTP</sequence>
<keyword evidence="5" id="KW-0677">Repeat</keyword>
<dbReference type="PROSITE" id="PS50115">
    <property type="entry name" value="ARFGAP"/>
    <property type="match status" value="1"/>
</dbReference>
<dbReference type="FunFam" id="1.10.220.150:FF:000017">
    <property type="entry name" value="ARF GTPase activator (Csx2), putative"/>
    <property type="match status" value="1"/>
</dbReference>
<dbReference type="Pfam" id="PF00169">
    <property type="entry name" value="PH"/>
    <property type="match status" value="1"/>
</dbReference>
<feature type="compositionally biased region" description="Basic and acidic residues" evidence="6">
    <location>
        <begin position="552"/>
        <end position="574"/>
    </location>
</feature>
<comment type="subcellular location">
    <subcellularLocation>
        <location evidence="5">Cytoplasm</location>
    </subcellularLocation>
</comment>
<feature type="region of interest" description="Disordered" evidence="6">
    <location>
        <begin position="552"/>
        <end position="651"/>
    </location>
</feature>
<dbReference type="GO" id="GO:0008270">
    <property type="term" value="F:zinc ion binding"/>
    <property type="evidence" value="ECO:0007669"/>
    <property type="project" value="UniProtKB-KW"/>
</dbReference>
<dbReference type="OrthoDB" id="10266696at2759"/>
<dbReference type="SMART" id="SM00233">
    <property type="entry name" value="PH"/>
    <property type="match status" value="1"/>
</dbReference>
<feature type="region of interest" description="Disordered" evidence="6">
    <location>
        <begin position="250"/>
        <end position="276"/>
    </location>
</feature>
<feature type="region of interest" description="Disordered" evidence="6">
    <location>
        <begin position="1118"/>
        <end position="1157"/>
    </location>
</feature>
<dbReference type="AlphaFoldDB" id="D4D0Z4"/>
<dbReference type="GO" id="GO:0005802">
    <property type="term" value="C:trans-Golgi network"/>
    <property type="evidence" value="ECO:0007669"/>
    <property type="project" value="TreeGrafter"/>
</dbReference>
<dbReference type="InterPro" id="IPR001849">
    <property type="entry name" value="PH_domain"/>
</dbReference>
<keyword evidence="2 4" id="KW-0863">Zinc-finger</keyword>
<feature type="domain" description="PH" evidence="7">
    <location>
        <begin position="753"/>
        <end position="803"/>
    </location>
</feature>
<keyword evidence="3 5" id="KW-0862">Zinc</keyword>
<protein>
    <recommendedName>
        <fullName evidence="5">ADP-ribosylation factor GTPase-activating protein</fullName>
    </recommendedName>
</protein>
<name>D4D0Z4_TRIVH</name>
<accession>D4D0Z4</accession>
<dbReference type="Pfam" id="PF16746">
    <property type="entry name" value="BAR_3"/>
    <property type="match status" value="1"/>
</dbReference>
<dbReference type="InterPro" id="IPR037278">
    <property type="entry name" value="ARFGAP/RecO"/>
</dbReference>
<organism evidence="9 10">
    <name type="scientific">Trichophyton verrucosum (strain HKI 0517)</name>
    <dbReference type="NCBI Taxonomy" id="663202"/>
    <lineage>
        <taxon>Eukaryota</taxon>
        <taxon>Fungi</taxon>
        <taxon>Dikarya</taxon>
        <taxon>Ascomycota</taxon>
        <taxon>Pezizomycotina</taxon>
        <taxon>Eurotiomycetes</taxon>
        <taxon>Eurotiomycetidae</taxon>
        <taxon>Onygenales</taxon>
        <taxon>Arthrodermataceae</taxon>
        <taxon>Trichophyton</taxon>
    </lineage>
</organism>
<keyword evidence="5" id="KW-0343">GTPase activation</keyword>
<dbReference type="EMBL" id="ACYE01000048">
    <property type="protein sequence ID" value="EFE44471.1"/>
    <property type="molecule type" value="Genomic_DNA"/>
</dbReference>
<feature type="region of interest" description="Disordered" evidence="6">
    <location>
        <begin position="831"/>
        <end position="858"/>
    </location>
</feature>
<keyword evidence="5" id="KW-0040">ANK repeat</keyword>
<evidence type="ECO:0000256" key="5">
    <source>
        <dbReference type="RuleBase" id="RU369028"/>
    </source>
</evidence>
<comment type="caution">
    <text evidence="9">The sequence shown here is derived from an EMBL/GenBank/DDBJ whole genome shotgun (WGS) entry which is preliminary data.</text>
</comment>
<dbReference type="Pfam" id="PF01412">
    <property type="entry name" value="ArfGap"/>
    <property type="match status" value="1"/>
</dbReference>
<dbReference type="KEGG" id="tve:TRV_00740"/>
<dbReference type="SUPFAM" id="SSF103657">
    <property type="entry name" value="BAR/IMD domain-like"/>
    <property type="match status" value="1"/>
</dbReference>
<dbReference type="PROSITE" id="PS50003">
    <property type="entry name" value="PH_DOMAIN"/>
    <property type="match status" value="1"/>
</dbReference>
<dbReference type="CDD" id="cd08204">
    <property type="entry name" value="ArfGap"/>
    <property type="match status" value="1"/>
</dbReference>
<dbReference type="SUPFAM" id="SSF50729">
    <property type="entry name" value="PH domain-like"/>
    <property type="match status" value="1"/>
</dbReference>
<feature type="compositionally biased region" description="Polar residues" evidence="6">
    <location>
        <begin position="834"/>
        <end position="848"/>
    </location>
</feature>
<dbReference type="InterPro" id="IPR027267">
    <property type="entry name" value="AH/BAR_dom_sf"/>
</dbReference>
<dbReference type="SMART" id="SM00105">
    <property type="entry name" value="ArfGap"/>
    <property type="match status" value="1"/>
</dbReference>
<dbReference type="HOGENOM" id="CLU_002728_0_0_1"/>
<feature type="domain" description="Arf-GAP" evidence="8">
    <location>
        <begin position="871"/>
        <end position="998"/>
    </location>
</feature>
<keyword evidence="5" id="KW-0963">Cytoplasm</keyword>
<dbReference type="PRINTS" id="PR00405">
    <property type="entry name" value="REVINTRACTNG"/>
</dbReference>
<dbReference type="InterPro" id="IPR001164">
    <property type="entry name" value="ArfGAP_dom"/>
</dbReference>
<dbReference type="InterPro" id="IPR038508">
    <property type="entry name" value="ArfGAP_dom_sf"/>
</dbReference>
<reference evidence="10" key="1">
    <citation type="journal article" date="2011" name="Genome Biol.">
        <title>Comparative and functional genomics provide insights into the pathogenicity of dermatophytic fungi.</title>
        <authorList>
            <person name="Burmester A."/>
            <person name="Shelest E."/>
            <person name="Gloeckner G."/>
            <person name="Heddergott C."/>
            <person name="Schindler S."/>
            <person name="Staib P."/>
            <person name="Heidel A."/>
            <person name="Felder M."/>
            <person name="Petzold A."/>
            <person name="Szafranski K."/>
            <person name="Feuermann M."/>
            <person name="Pedruzzi I."/>
            <person name="Priebe S."/>
            <person name="Groth M."/>
            <person name="Winkler R."/>
            <person name="Li W."/>
            <person name="Kniemeyer O."/>
            <person name="Schroeckh V."/>
            <person name="Hertweck C."/>
            <person name="Hube B."/>
            <person name="White T.C."/>
            <person name="Platzer M."/>
            <person name="Guthke R."/>
            <person name="Heitman J."/>
            <person name="Woestemeyer J."/>
            <person name="Zipfel P.F."/>
            <person name="Monod M."/>
            <person name="Brakhage A.A."/>
        </authorList>
    </citation>
    <scope>NUCLEOTIDE SEQUENCE [LARGE SCALE GENOMIC DNA]</scope>
    <source>
        <strain evidence="10">HKI 0517</strain>
    </source>
</reference>
<dbReference type="Gene3D" id="2.30.29.30">
    <property type="entry name" value="Pleckstrin-homology domain (PH domain)/Phosphotyrosine-binding domain (PTB)"/>
    <property type="match status" value="1"/>
</dbReference>
<dbReference type="InterPro" id="IPR011993">
    <property type="entry name" value="PH-like_dom_sf"/>
</dbReference>
<dbReference type="FunFam" id="2.30.29.30:FF:000252">
    <property type="entry name" value="ARF GTPase activator (Csx2)"/>
    <property type="match status" value="1"/>
</dbReference>
<feature type="compositionally biased region" description="Low complexity" evidence="6">
    <location>
        <begin position="589"/>
        <end position="605"/>
    </location>
</feature>
<dbReference type="Gene3D" id="1.20.1270.60">
    <property type="entry name" value="Arfaptin homology (AH) domain/BAR domain"/>
    <property type="match status" value="1"/>
</dbReference>
<dbReference type="FunFam" id="1.20.1270.60:FF:000051">
    <property type="entry name" value="ARF GTPase activator (Csx2)"/>
    <property type="match status" value="1"/>
</dbReference>
<dbReference type="GeneID" id="9580562"/>
<dbReference type="PANTHER" id="PTHR23180">
    <property type="entry name" value="CENTAURIN/ARF"/>
    <property type="match status" value="1"/>
</dbReference>
<evidence type="ECO:0000256" key="1">
    <source>
        <dbReference type="ARBA" id="ARBA00022723"/>
    </source>
</evidence>
<feature type="compositionally biased region" description="Polar residues" evidence="6">
    <location>
        <begin position="252"/>
        <end position="269"/>
    </location>
</feature>
<evidence type="ECO:0000256" key="3">
    <source>
        <dbReference type="ARBA" id="ARBA00022833"/>
    </source>
</evidence>
<evidence type="ECO:0000256" key="2">
    <source>
        <dbReference type="ARBA" id="ARBA00022771"/>
    </source>
</evidence>
<dbReference type="Proteomes" id="UP000008383">
    <property type="component" value="Unassembled WGS sequence"/>
</dbReference>
<keyword evidence="10" id="KW-1185">Reference proteome</keyword>
<proteinExistence type="predicted"/>
<comment type="function">
    <text evidence="5">GTPase-activating protein for the ADP ribosylation factor family.</text>
</comment>
<dbReference type="PANTHER" id="PTHR23180:SF160">
    <property type="entry name" value="ADP-RIBOSYLATION FACTOR GTPASE-ACTIVATING PROTEIN EFFECTOR PROTEIN 1"/>
    <property type="match status" value="1"/>
</dbReference>
<evidence type="ECO:0000259" key="7">
    <source>
        <dbReference type="PROSITE" id="PS50003"/>
    </source>
</evidence>
<dbReference type="SUPFAM" id="SSF57863">
    <property type="entry name" value="ArfGap/RecO-like zinc finger"/>
    <property type="match status" value="1"/>
</dbReference>
<dbReference type="GO" id="GO:0006891">
    <property type="term" value="P:intra-Golgi vesicle-mediated transport"/>
    <property type="evidence" value="ECO:0007669"/>
    <property type="project" value="TreeGrafter"/>
</dbReference>
<dbReference type="InterPro" id="IPR045258">
    <property type="entry name" value="ACAP1/2/3-like"/>
</dbReference>
<gene>
    <name evidence="9" type="ORF">TRV_00740</name>
</gene>
<evidence type="ECO:0000256" key="4">
    <source>
        <dbReference type="PROSITE-ProRule" id="PRU00288"/>
    </source>
</evidence>
<evidence type="ECO:0000313" key="10">
    <source>
        <dbReference type="Proteomes" id="UP000008383"/>
    </source>
</evidence>
<evidence type="ECO:0000259" key="8">
    <source>
        <dbReference type="PROSITE" id="PS50115"/>
    </source>
</evidence>
<dbReference type="Gene3D" id="1.10.220.150">
    <property type="entry name" value="Arf GTPase activating protein"/>
    <property type="match status" value="1"/>
</dbReference>
<dbReference type="RefSeq" id="XP_003025082.1">
    <property type="nucleotide sequence ID" value="XM_003025036.1"/>
</dbReference>
<dbReference type="InterPro" id="IPR004148">
    <property type="entry name" value="BAR_dom"/>
</dbReference>